<dbReference type="GO" id="GO:0044233">
    <property type="term" value="C:mitochondria-associated endoplasmic reticulum membrane contact site"/>
    <property type="evidence" value="ECO:0007669"/>
    <property type="project" value="TreeGrafter"/>
</dbReference>
<dbReference type="GO" id="GO:0034727">
    <property type="term" value="P:piecemeal microautophagy of the nucleus"/>
    <property type="evidence" value="ECO:0007669"/>
    <property type="project" value="TreeGrafter"/>
</dbReference>
<dbReference type="GO" id="GO:0019776">
    <property type="term" value="F:Atg8-family ligase activity"/>
    <property type="evidence" value="ECO:0007669"/>
    <property type="project" value="TreeGrafter"/>
</dbReference>
<gene>
    <name evidence="10" type="ORF">CXG81DRAFT_17856</name>
</gene>
<feature type="region of interest" description="Disordered" evidence="6">
    <location>
        <begin position="215"/>
        <end position="239"/>
    </location>
</feature>
<dbReference type="AlphaFoldDB" id="A0A4P9XAT6"/>
<feature type="region of interest" description="Disordered" evidence="6">
    <location>
        <begin position="47"/>
        <end position="83"/>
    </location>
</feature>
<dbReference type="GO" id="GO:0034274">
    <property type="term" value="C:Atg12-Atg5-Atg16 complex"/>
    <property type="evidence" value="ECO:0007669"/>
    <property type="project" value="TreeGrafter"/>
</dbReference>
<feature type="compositionally biased region" description="Acidic residues" evidence="6">
    <location>
        <begin position="526"/>
        <end position="553"/>
    </location>
</feature>
<comment type="function">
    <text evidence="5">Involved in cytoplasm to vacuole transport (Cvt) and autophagic vesicle formation.</text>
</comment>
<reference evidence="11" key="1">
    <citation type="journal article" date="2018" name="Nat. Microbiol.">
        <title>Leveraging single-cell genomics to expand the fungal tree of life.</title>
        <authorList>
            <person name="Ahrendt S.R."/>
            <person name="Quandt C.A."/>
            <person name="Ciobanu D."/>
            <person name="Clum A."/>
            <person name="Salamov A."/>
            <person name="Andreopoulos B."/>
            <person name="Cheng J.F."/>
            <person name="Woyke T."/>
            <person name="Pelin A."/>
            <person name="Henrissat B."/>
            <person name="Reynolds N.K."/>
            <person name="Benny G.L."/>
            <person name="Smith M.E."/>
            <person name="James T.Y."/>
            <person name="Grigoriev I.V."/>
        </authorList>
    </citation>
    <scope>NUCLEOTIDE SEQUENCE [LARGE SCALE GENOMIC DNA]</scope>
    <source>
        <strain evidence="11">ATCC 52028</strain>
    </source>
</reference>
<feature type="region of interest" description="Disordered" evidence="6">
    <location>
        <begin position="522"/>
        <end position="565"/>
    </location>
</feature>
<feature type="compositionally biased region" description="Basic and acidic residues" evidence="6">
    <location>
        <begin position="331"/>
        <end position="343"/>
    </location>
</feature>
<name>A0A4P9XAT6_9FUNG</name>
<sequence length="621" mass="65463">MATAVDRAASAHAAAGADVAVDVQEHVWNGKILCQFKLAPEARSTITASAASPAPRSSPASRLASGFSQSHLPQDEADHDVSTGHADVSVATASSADIPFYLFVRRSTYMPLVMNEILQCLAPHLIRPQHADARARCWLEDDAGPIRWHLPIGLLHDLRVARLAASNRHATPSASSASALMAPWHDVMPGGGAVDPWTVIVHTDGMPMDQIMPLLGTPSSSVASSPAPSGSQAAPATPGAAAAATSTSAASSTAVATATGNADLLLDHYVSLLKQADFIRHGSIKRTMALSKDDQTTLWNAVQLGRFGAYQRIVRLLADAPPPPPRAADAATERTESPRRSSPDHPTPPGPTPAPSTNTSPAATEPPRAVPLRVYVALGAKDPVAVLQGAFPTDNRPLLALLNHAPVAEVGEKLRHVGGKDAPLARQIVAARPFRGPRDLLRIRALTPDQADRLWWDNLGVHPAAAPVDLAGHPESGAAAADAADGPDALDAASATPPPPRTLYECVWSLMREHAQLATPLRDAFGDESETFGSDDDDDDDDSAQDSNDDGLPADDGLGGAADLQPRDDEEEALVLRFGYRALCQGVWVPLQSPLWSLAHELAAPDTFLHVVLVPCTRRTR</sequence>
<dbReference type="GO" id="GO:0000422">
    <property type="term" value="P:autophagy of mitochondrion"/>
    <property type="evidence" value="ECO:0007669"/>
    <property type="project" value="TreeGrafter"/>
</dbReference>
<keyword evidence="11" id="KW-1185">Reference proteome</keyword>
<feature type="domain" description="Autophagy protein ATG5 UblB" evidence="7">
    <location>
        <begin position="581"/>
        <end position="613"/>
    </location>
</feature>
<evidence type="ECO:0000256" key="1">
    <source>
        <dbReference type="ARBA" id="ARBA00006910"/>
    </source>
</evidence>
<evidence type="ECO:0000256" key="4">
    <source>
        <dbReference type="ARBA" id="ARBA00023006"/>
    </source>
</evidence>
<keyword evidence="2 5" id="KW-1017">Isopeptide bond</keyword>
<dbReference type="PANTHER" id="PTHR13040:SF2">
    <property type="entry name" value="AUTOPHAGY PROTEIN 5"/>
    <property type="match status" value="1"/>
</dbReference>
<dbReference type="InterPro" id="IPR042527">
    <property type="entry name" value="Atg5_UblA_dom_sf"/>
</dbReference>
<feature type="compositionally biased region" description="Basic and acidic residues" evidence="6">
    <location>
        <begin position="73"/>
        <end position="82"/>
    </location>
</feature>
<dbReference type="InterPro" id="IPR048940">
    <property type="entry name" value="ATG5_HBR"/>
</dbReference>
<dbReference type="OrthoDB" id="272162at2759"/>
<keyword evidence="3 5" id="KW-0832">Ubl conjugation</keyword>
<evidence type="ECO:0000256" key="5">
    <source>
        <dbReference type="RuleBase" id="RU361202"/>
    </source>
</evidence>
<evidence type="ECO:0000256" key="3">
    <source>
        <dbReference type="ARBA" id="ARBA00022843"/>
    </source>
</evidence>
<dbReference type="InterPro" id="IPR048318">
    <property type="entry name" value="ATG5_UblB"/>
</dbReference>
<dbReference type="GO" id="GO:0034045">
    <property type="term" value="C:phagophore assembly site membrane"/>
    <property type="evidence" value="ECO:0007669"/>
    <property type="project" value="UniProtKB-SubCell"/>
</dbReference>
<evidence type="ECO:0000259" key="9">
    <source>
        <dbReference type="Pfam" id="PF20638"/>
    </source>
</evidence>
<feature type="compositionally biased region" description="Low complexity" evidence="6">
    <location>
        <begin position="47"/>
        <end position="65"/>
    </location>
</feature>
<dbReference type="EMBL" id="ML014142">
    <property type="protein sequence ID" value="RKP02494.1"/>
    <property type="molecule type" value="Genomic_DNA"/>
</dbReference>
<organism evidence="10 11">
    <name type="scientific">Caulochytrium protostelioides</name>
    <dbReference type="NCBI Taxonomy" id="1555241"/>
    <lineage>
        <taxon>Eukaryota</taxon>
        <taxon>Fungi</taxon>
        <taxon>Fungi incertae sedis</taxon>
        <taxon>Chytridiomycota</taxon>
        <taxon>Chytridiomycota incertae sedis</taxon>
        <taxon>Chytridiomycetes</taxon>
        <taxon>Caulochytriales</taxon>
        <taxon>Caulochytriaceae</taxon>
        <taxon>Caulochytrium</taxon>
    </lineage>
</organism>
<dbReference type="Pfam" id="PF20638">
    <property type="entry name" value="ATG5_UblA"/>
    <property type="match status" value="1"/>
</dbReference>
<comment type="subunit">
    <text evidence="5">Conjugated with ATG12.</text>
</comment>
<comment type="similarity">
    <text evidence="1 5">Belongs to the ATG5 family.</text>
</comment>
<dbReference type="PANTHER" id="PTHR13040">
    <property type="entry name" value="AUTOPHAGY PROTEIN 5"/>
    <property type="match status" value="1"/>
</dbReference>
<dbReference type="Gene3D" id="3.10.20.90">
    <property type="entry name" value="Phosphatidylinositol 3-kinase Catalytic Subunit, Chain A, domain 1"/>
    <property type="match status" value="1"/>
</dbReference>
<evidence type="ECO:0000256" key="6">
    <source>
        <dbReference type="SAM" id="MobiDB-lite"/>
    </source>
</evidence>
<dbReference type="Pfam" id="PF20637">
    <property type="entry name" value="ATG5_HBR"/>
    <property type="match status" value="1"/>
</dbReference>
<dbReference type="GO" id="GO:0006995">
    <property type="term" value="P:cellular response to nitrogen starvation"/>
    <property type="evidence" value="ECO:0007669"/>
    <property type="project" value="TreeGrafter"/>
</dbReference>
<comment type="subcellular location">
    <subcellularLocation>
        <location evidence="5">Preautophagosomal structure membrane</location>
        <topology evidence="5">Peripheral membrane protein</topology>
    </subcellularLocation>
</comment>
<evidence type="ECO:0000259" key="7">
    <source>
        <dbReference type="Pfam" id="PF04106"/>
    </source>
</evidence>
<accession>A0A4P9XAT6</accession>
<protein>
    <recommendedName>
        <fullName evidence="5">Autophagy protein 5</fullName>
    </recommendedName>
</protein>
<dbReference type="Gene3D" id="3.10.20.620">
    <property type="match status" value="1"/>
</dbReference>
<keyword evidence="5" id="KW-0813">Transport</keyword>
<keyword evidence="5" id="KW-0472">Membrane</keyword>
<dbReference type="Pfam" id="PF04106">
    <property type="entry name" value="ATG5_UblB"/>
    <property type="match status" value="1"/>
</dbReference>
<feature type="region of interest" description="Disordered" evidence="6">
    <location>
        <begin position="320"/>
        <end position="366"/>
    </location>
</feature>
<dbReference type="Gene3D" id="1.10.246.190">
    <property type="entry name" value="Autophagy protein Apg5, helix rich domain"/>
    <property type="match status" value="1"/>
</dbReference>
<evidence type="ECO:0000256" key="2">
    <source>
        <dbReference type="ARBA" id="ARBA00022499"/>
    </source>
</evidence>
<dbReference type="InterPro" id="IPR007239">
    <property type="entry name" value="Atg5"/>
</dbReference>
<keyword evidence="4 5" id="KW-0072">Autophagy</keyword>
<dbReference type="GO" id="GO:0061908">
    <property type="term" value="C:phagophore"/>
    <property type="evidence" value="ECO:0007669"/>
    <property type="project" value="TreeGrafter"/>
</dbReference>
<feature type="compositionally biased region" description="Pro residues" evidence="6">
    <location>
        <begin position="345"/>
        <end position="354"/>
    </location>
</feature>
<feature type="compositionally biased region" description="Low complexity" evidence="6">
    <location>
        <begin position="355"/>
        <end position="366"/>
    </location>
</feature>
<feature type="domain" description="Autophagy protein ATG5 alpha-helical bundle region" evidence="8">
    <location>
        <begin position="267"/>
        <end position="317"/>
    </location>
</feature>
<feature type="compositionally biased region" description="Low complexity" evidence="6">
    <location>
        <begin position="216"/>
        <end position="239"/>
    </location>
</feature>
<evidence type="ECO:0000313" key="11">
    <source>
        <dbReference type="Proteomes" id="UP000274922"/>
    </source>
</evidence>
<dbReference type="GO" id="GO:0005776">
    <property type="term" value="C:autophagosome"/>
    <property type="evidence" value="ECO:0007669"/>
    <property type="project" value="TreeGrafter"/>
</dbReference>
<proteinExistence type="inferred from homology"/>
<feature type="compositionally biased region" description="Low complexity" evidence="6">
    <location>
        <begin position="478"/>
        <end position="495"/>
    </location>
</feature>
<feature type="compositionally biased region" description="Low complexity" evidence="6">
    <location>
        <begin position="554"/>
        <end position="564"/>
    </location>
</feature>
<dbReference type="InterPro" id="IPR042526">
    <property type="entry name" value="Atg5_HR"/>
</dbReference>
<dbReference type="InterPro" id="IPR048939">
    <property type="entry name" value="ATG5_UblA"/>
</dbReference>
<evidence type="ECO:0000259" key="8">
    <source>
        <dbReference type="Pfam" id="PF20637"/>
    </source>
</evidence>
<dbReference type="Proteomes" id="UP000274922">
    <property type="component" value="Unassembled WGS sequence"/>
</dbReference>
<feature type="region of interest" description="Disordered" evidence="6">
    <location>
        <begin position="470"/>
        <end position="498"/>
    </location>
</feature>
<dbReference type="STRING" id="1555241.A0A4P9XAT6"/>
<feature type="domain" description="Autophagy protein ATG5 UblA" evidence="9">
    <location>
        <begin position="93"/>
        <end position="202"/>
    </location>
</feature>
<evidence type="ECO:0000313" key="10">
    <source>
        <dbReference type="EMBL" id="RKP02494.1"/>
    </source>
</evidence>